<accession>A0A9E9LZC8</accession>
<gene>
    <name evidence="2" type="ORF">NB640_12525</name>
</gene>
<dbReference type="SMART" id="SM00829">
    <property type="entry name" value="PKS_ER"/>
    <property type="match status" value="1"/>
</dbReference>
<dbReference type="InterPro" id="IPR013154">
    <property type="entry name" value="ADH-like_N"/>
</dbReference>
<name>A0A9E9LZC8_9BURK</name>
<dbReference type="PANTHER" id="PTHR43482:SF1">
    <property type="entry name" value="PROTEIN AST1-RELATED"/>
    <property type="match status" value="1"/>
</dbReference>
<evidence type="ECO:0000313" key="2">
    <source>
        <dbReference type="EMBL" id="WAW10023.1"/>
    </source>
</evidence>
<dbReference type="Proteomes" id="UP001156215">
    <property type="component" value="Chromosome"/>
</dbReference>
<evidence type="ECO:0000313" key="3">
    <source>
        <dbReference type="Proteomes" id="UP001156215"/>
    </source>
</evidence>
<dbReference type="AlphaFoldDB" id="A0A9E9LZC8"/>
<dbReference type="PANTHER" id="PTHR43482">
    <property type="entry name" value="PROTEIN AST1-RELATED"/>
    <property type="match status" value="1"/>
</dbReference>
<protein>
    <submittedName>
        <fullName evidence="2">Zinc-binding dehydrogenase</fullName>
    </submittedName>
</protein>
<dbReference type="GO" id="GO:0016491">
    <property type="term" value="F:oxidoreductase activity"/>
    <property type="evidence" value="ECO:0007669"/>
    <property type="project" value="InterPro"/>
</dbReference>
<dbReference type="InterPro" id="IPR011032">
    <property type="entry name" value="GroES-like_sf"/>
</dbReference>
<dbReference type="KEGG" id="ovb:NB640_12525"/>
<organism evidence="2 3">
    <name type="scientific">Oxalobacter vibrioformis</name>
    <dbReference type="NCBI Taxonomy" id="933080"/>
    <lineage>
        <taxon>Bacteria</taxon>
        <taxon>Pseudomonadati</taxon>
        <taxon>Pseudomonadota</taxon>
        <taxon>Betaproteobacteria</taxon>
        <taxon>Burkholderiales</taxon>
        <taxon>Oxalobacteraceae</taxon>
        <taxon>Oxalobacter</taxon>
    </lineage>
</organism>
<dbReference type="InterPro" id="IPR020843">
    <property type="entry name" value="ER"/>
</dbReference>
<dbReference type="SUPFAM" id="SSF50129">
    <property type="entry name" value="GroES-like"/>
    <property type="match status" value="1"/>
</dbReference>
<sequence length="327" mass="36657">MKTEAWCWHEKGEPTDLILESVELGNLAADEVLVENRIISLNPVDWKLIEWGHPEWKDRHIPGVDGMGIITALGENVCHLEKGMRVCYHADLTRNGSFSRHIRMKANTLMRVPDNCSDEDAAAFPCPSLTAWQAFQKTPSLKGKNVLVNSAGGSVGYFLTQLLLKEGAHLVVTASEKHHEHLIRLGVQHAVDYRDPDWLHNLGEIRPAGFHAAFDMVSGEAATQLAGLLDYYGHLVAVQDRVEKNPVAPFTTCISLHEIALGAFHRFVNPEQVHELMSTGERLLHAVGQGEYLLREQTADVFENLPQHLAKMKKARHDLKYLIRVSH</sequence>
<reference evidence="2" key="1">
    <citation type="journal article" date="2022" name="Front. Microbiol.">
        <title>New perspectives on an old grouping: The genomic and phenotypic variability of Oxalobacter formigenes and the implications for calcium oxalate stone prevention.</title>
        <authorList>
            <person name="Chmiel J.A."/>
            <person name="Carr C."/>
            <person name="Stuivenberg G.A."/>
            <person name="Venema R."/>
            <person name="Chanyi R.M."/>
            <person name="Al K.F."/>
            <person name="Giguere D."/>
            <person name="Say H."/>
            <person name="Akouris P.P."/>
            <person name="Dominguez Romero S.A."/>
            <person name="Kwong A."/>
            <person name="Tai V."/>
            <person name="Koval S.F."/>
            <person name="Razvi H."/>
            <person name="Bjazevic J."/>
            <person name="Burton J.P."/>
        </authorList>
    </citation>
    <scope>NUCLEOTIDE SEQUENCE</scope>
    <source>
        <strain evidence="2">WoOx3</strain>
    </source>
</reference>
<proteinExistence type="predicted"/>
<dbReference type="RefSeq" id="WP_269309026.1">
    <property type="nucleotide sequence ID" value="NZ_CP098242.1"/>
</dbReference>
<dbReference type="InterPro" id="IPR036291">
    <property type="entry name" value="NAD(P)-bd_dom_sf"/>
</dbReference>
<dbReference type="InterPro" id="IPR013149">
    <property type="entry name" value="ADH-like_C"/>
</dbReference>
<keyword evidence="3" id="KW-1185">Reference proteome</keyword>
<dbReference type="Pfam" id="PF08240">
    <property type="entry name" value="ADH_N"/>
    <property type="match status" value="1"/>
</dbReference>
<dbReference type="SUPFAM" id="SSF51735">
    <property type="entry name" value="NAD(P)-binding Rossmann-fold domains"/>
    <property type="match status" value="1"/>
</dbReference>
<dbReference type="Pfam" id="PF00107">
    <property type="entry name" value="ADH_zinc_N"/>
    <property type="match status" value="1"/>
</dbReference>
<dbReference type="EMBL" id="CP098242">
    <property type="protein sequence ID" value="WAW10023.1"/>
    <property type="molecule type" value="Genomic_DNA"/>
</dbReference>
<evidence type="ECO:0000259" key="1">
    <source>
        <dbReference type="SMART" id="SM00829"/>
    </source>
</evidence>
<dbReference type="Gene3D" id="3.40.50.720">
    <property type="entry name" value="NAD(P)-binding Rossmann-like Domain"/>
    <property type="match status" value="1"/>
</dbReference>
<feature type="domain" description="Enoyl reductase (ER)" evidence="1">
    <location>
        <begin position="12"/>
        <end position="323"/>
    </location>
</feature>
<dbReference type="InterPro" id="IPR052585">
    <property type="entry name" value="Lipid_raft_assoc_Zn_ADH"/>
</dbReference>
<dbReference type="Gene3D" id="3.90.180.10">
    <property type="entry name" value="Medium-chain alcohol dehydrogenases, catalytic domain"/>
    <property type="match status" value="1"/>
</dbReference>